<name>A0A7Z8YNH9_9FLAO</name>
<proteinExistence type="predicted"/>
<sequence>MSLKFKTIEKSQPGVSGGGAKKYYASPVYSGELTLEDMTKRIEKISTVSGADIRAVLYAFADILPDELTNGFIVRLGEVGSFRQSISSEGKEAESEVTASAIRDSRILFTPGKKLKDALKTTKYEKAP</sequence>
<dbReference type="EMBL" id="UYIV01000001">
    <property type="protein sequence ID" value="VDH04049.1"/>
    <property type="molecule type" value="Genomic_DNA"/>
</dbReference>
<keyword evidence="1 3" id="KW-0238">DNA-binding</keyword>
<evidence type="ECO:0000313" key="4">
    <source>
        <dbReference type="Proteomes" id="UP000270205"/>
    </source>
</evidence>
<dbReference type="Pfam" id="PF18291">
    <property type="entry name" value="HU-HIG"/>
    <property type="match status" value="1"/>
</dbReference>
<evidence type="ECO:0000256" key="1">
    <source>
        <dbReference type="ARBA" id="ARBA00023125"/>
    </source>
</evidence>
<evidence type="ECO:0000313" key="3">
    <source>
        <dbReference type="EMBL" id="VDH04049.1"/>
    </source>
</evidence>
<dbReference type="InterPro" id="IPR041607">
    <property type="entry name" value="HU-HIG"/>
</dbReference>
<dbReference type="SUPFAM" id="SSF47729">
    <property type="entry name" value="IHF-like DNA-binding proteins"/>
    <property type="match status" value="1"/>
</dbReference>
<accession>A0A7Z8YNH9</accession>
<protein>
    <submittedName>
        <fullName evidence="3">Putative DNA-binding protein</fullName>
    </submittedName>
</protein>
<feature type="domain" description="HU" evidence="2">
    <location>
        <begin position="1"/>
        <end position="126"/>
    </location>
</feature>
<gene>
    <name evidence="3" type="ORF">NCTC12929_01248</name>
</gene>
<evidence type="ECO:0000259" key="2">
    <source>
        <dbReference type="Pfam" id="PF18291"/>
    </source>
</evidence>
<dbReference type="AlphaFoldDB" id="A0A7Z8YNH9"/>
<organism evidence="3 4">
    <name type="scientific">Bergeyella zoohelcum</name>
    <dbReference type="NCBI Taxonomy" id="1015"/>
    <lineage>
        <taxon>Bacteria</taxon>
        <taxon>Pseudomonadati</taxon>
        <taxon>Bacteroidota</taxon>
        <taxon>Flavobacteriia</taxon>
        <taxon>Flavobacteriales</taxon>
        <taxon>Weeksellaceae</taxon>
        <taxon>Bergeyella</taxon>
    </lineage>
</organism>
<dbReference type="InterPro" id="IPR005902">
    <property type="entry name" value="HU_DNA-bd_put"/>
</dbReference>
<dbReference type="NCBIfam" id="TIGR01201">
    <property type="entry name" value="HU_rel"/>
    <property type="match status" value="1"/>
</dbReference>
<dbReference type="InterPro" id="IPR010992">
    <property type="entry name" value="IHF-like_DNA-bd_dom_sf"/>
</dbReference>
<reference evidence="3 4" key="1">
    <citation type="submission" date="2018-11" db="EMBL/GenBank/DDBJ databases">
        <authorList>
            <consortium name="Pathogen Informatics"/>
        </authorList>
    </citation>
    <scope>NUCLEOTIDE SEQUENCE [LARGE SCALE GENOMIC DNA]</scope>
    <source>
        <strain evidence="3 4">NCTC12929</strain>
    </source>
</reference>
<comment type="caution">
    <text evidence="3">The sequence shown here is derived from an EMBL/GenBank/DDBJ whole genome shotgun (WGS) entry which is preliminary data.</text>
</comment>
<dbReference type="GO" id="GO:0003677">
    <property type="term" value="F:DNA binding"/>
    <property type="evidence" value="ECO:0007669"/>
    <property type="project" value="UniProtKB-KW"/>
</dbReference>
<dbReference type="RefSeq" id="WP_125151194.1">
    <property type="nucleotide sequence ID" value="NZ_UYIV01000001.1"/>
</dbReference>
<dbReference type="Proteomes" id="UP000270205">
    <property type="component" value="Unassembled WGS sequence"/>
</dbReference>
<dbReference type="Gene3D" id="4.10.520.10">
    <property type="entry name" value="IHF-like DNA-binding proteins"/>
    <property type="match status" value="1"/>
</dbReference>